<comment type="caution">
    <text evidence="1">The sequence shown here is derived from an EMBL/GenBank/DDBJ whole genome shotgun (WGS) entry which is preliminary data.</text>
</comment>
<evidence type="ECO:0000313" key="2">
    <source>
        <dbReference type="Proteomes" id="UP001599542"/>
    </source>
</evidence>
<dbReference type="RefSeq" id="WP_380329359.1">
    <property type="nucleotide sequence ID" value="NZ_JBHYPW010000056.1"/>
</dbReference>
<name>A0ABW6GRE2_9ACTN</name>
<sequence>MTIQRKAAVRLSAGSAEVARRIGRAAAGASLGVKLGAGLAAWKGGPVLLAAAHQQPLLPVAATGAWCWAAWALGSPAETAAAVDDEESDEEIEETAEDDVAGAAAEFLAELHRLMPHPGDRLHVAQIAEQLYGSAAEAPRVRELCAAVRVPIKPVRVKGRGSSTGIARDNLPPVVGVVAAGHSSDNNTEGAQVAPAREGFYTAPHPTDPHRTEVRWIAEKVP</sequence>
<proteinExistence type="predicted"/>
<organism evidence="1 2">
    <name type="scientific">Kitasatospora phosalacinea</name>
    <dbReference type="NCBI Taxonomy" id="2065"/>
    <lineage>
        <taxon>Bacteria</taxon>
        <taxon>Bacillati</taxon>
        <taxon>Actinomycetota</taxon>
        <taxon>Actinomycetes</taxon>
        <taxon>Kitasatosporales</taxon>
        <taxon>Streptomycetaceae</taxon>
        <taxon>Kitasatospora</taxon>
    </lineage>
</organism>
<evidence type="ECO:0000313" key="1">
    <source>
        <dbReference type="EMBL" id="MFE1355319.1"/>
    </source>
</evidence>
<dbReference type="EMBL" id="JBHYPX010000058">
    <property type="protein sequence ID" value="MFE1355319.1"/>
    <property type="molecule type" value="Genomic_DNA"/>
</dbReference>
<keyword evidence="2" id="KW-1185">Reference proteome</keyword>
<reference evidence="1 2" key="1">
    <citation type="submission" date="2024-09" db="EMBL/GenBank/DDBJ databases">
        <title>The Natural Products Discovery Center: Release of the First 8490 Sequenced Strains for Exploring Actinobacteria Biosynthetic Diversity.</title>
        <authorList>
            <person name="Kalkreuter E."/>
            <person name="Kautsar S.A."/>
            <person name="Yang D."/>
            <person name="Bader C.D."/>
            <person name="Teijaro C.N."/>
            <person name="Fluegel L."/>
            <person name="Davis C.M."/>
            <person name="Simpson J.R."/>
            <person name="Lauterbach L."/>
            <person name="Steele A.D."/>
            <person name="Gui C."/>
            <person name="Meng S."/>
            <person name="Li G."/>
            <person name="Viehrig K."/>
            <person name="Ye F."/>
            <person name="Su P."/>
            <person name="Kiefer A.F."/>
            <person name="Nichols A."/>
            <person name="Cepeda A.J."/>
            <person name="Yan W."/>
            <person name="Fan B."/>
            <person name="Jiang Y."/>
            <person name="Adhikari A."/>
            <person name="Zheng C.-J."/>
            <person name="Schuster L."/>
            <person name="Cowan T.M."/>
            <person name="Smanski M.J."/>
            <person name="Chevrette M.G."/>
            <person name="De Carvalho L.P.S."/>
            <person name="Shen B."/>
        </authorList>
    </citation>
    <scope>NUCLEOTIDE SEQUENCE [LARGE SCALE GENOMIC DNA]</scope>
    <source>
        <strain evidence="1 2">NPDC058753</strain>
    </source>
</reference>
<dbReference type="Proteomes" id="UP001599542">
    <property type="component" value="Unassembled WGS sequence"/>
</dbReference>
<gene>
    <name evidence="1" type="ORF">ACFW6T_25335</name>
</gene>
<protein>
    <submittedName>
        <fullName evidence="1">Uncharacterized protein</fullName>
    </submittedName>
</protein>
<accession>A0ABW6GRE2</accession>